<sequence length="77" mass="7975">MALLILPQSGASRLPSVPLSPLNLTLTTLATRLSPHATAQSVARAGSTPEGPISSGGIPQNQRHPRTVVKCLDRPTA</sequence>
<gene>
    <name evidence="2" type="ORF">GCM10022224_061500</name>
</gene>
<evidence type="ECO:0000313" key="3">
    <source>
        <dbReference type="Proteomes" id="UP001500902"/>
    </source>
</evidence>
<proteinExistence type="predicted"/>
<name>A0ABP7CD68_9ACTN</name>
<accession>A0ABP7CD68</accession>
<organism evidence="2 3">
    <name type="scientific">Nonomuraea antimicrobica</name>
    <dbReference type="NCBI Taxonomy" id="561173"/>
    <lineage>
        <taxon>Bacteria</taxon>
        <taxon>Bacillati</taxon>
        <taxon>Actinomycetota</taxon>
        <taxon>Actinomycetes</taxon>
        <taxon>Streptosporangiales</taxon>
        <taxon>Streptosporangiaceae</taxon>
        <taxon>Nonomuraea</taxon>
    </lineage>
</organism>
<reference evidence="3" key="1">
    <citation type="journal article" date="2019" name="Int. J. Syst. Evol. Microbiol.">
        <title>The Global Catalogue of Microorganisms (GCM) 10K type strain sequencing project: providing services to taxonomists for standard genome sequencing and annotation.</title>
        <authorList>
            <consortium name="The Broad Institute Genomics Platform"/>
            <consortium name="The Broad Institute Genome Sequencing Center for Infectious Disease"/>
            <person name="Wu L."/>
            <person name="Ma J."/>
        </authorList>
    </citation>
    <scope>NUCLEOTIDE SEQUENCE [LARGE SCALE GENOMIC DNA]</scope>
    <source>
        <strain evidence="3">JCM 16904</strain>
    </source>
</reference>
<protein>
    <recommendedName>
        <fullName evidence="4">Secreted protein</fullName>
    </recommendedName>
</protein>
<comment type="caution">
    <text evidence="2">The sequence shown here is derived from an EMBL/GenBank/DDBJ whole genome shotgun (WGS) entry which is preliminary data.</text>
</comment>
<dbReference type="Proteomes" id="UP001500902">
    <property type="component" value="Unassembled WGS sequence"/>
</dbReference>
<keyword evidence="3" id="KW-1185">Reference proteome</keyword>
<dbReference type="EMBL" id="BAAAZP010000106">
    <property type="protein sequence ID" value="GAA3687910.1"/>
    <property type="molecule type" value="Genomic_DNA"/>
</dbReference>
<evidence type="ECO:0008006" key="4">
    <source>
        <dbReference type="Google" id="ProtNLM"/>
    </source>
</evidence>
<evidence type="ECO:0000313" key="2">
    <source>
        <dbReference type="EMBL" id="GAA3687910.1"/>
    </source>
</evidence>
<evidence type="ECO:0000256" key="1">
    <source>
        <dbReference type="SAM" id="MobiDB-lite"/>
    </source>
</evidence>
<feature type="region of interest" description="Disordered" evidence="1">
    <location>
        <begin position="36"/>
        <end position="67"/>
    </location>
</feature>